<dbReference type="GO" id="GO:0047617">
    <property type="term" value="F:fatty acyl-CoA hydrolase activity"/>
    <property type="evidence" value="ECO:0007669"/>
    <property type="project" value="InterPro"/>
</dbReference>
<keyword evidence="5" id="KW-1185">Reference proteome</keyword>
<proteinExistence type="inferred from homology"/>
<accession>A0AAW0FJ74</accession>
<gene>
    <name evidence="4" type="ORF">QCA50_017300</name>
</gene>
<dbReference type="PANTHER" id="PTHR21660">
    <property type="entry name" value="THIOESTERASE SUPERFAMILY MEMBER-RELATED"/>
    <property type="match status" value="1"/>
</dbReference>
<name>A0AAW0FJ74_9APHY</name>
<dbReference type="PANTHER" id="PTHR21660:SF1">
    <property type="entry name" value="ACYL-COENZYME A THIOESTERASE 13"/>
    <property type="match status" value="1"/>
</dbReference>
<organism evidence="4 5">
    <name type="scientific">Cerrena zonata</name>
    <dbReference type="NCBI Taxonomy" id="2478898"/>
    <lineage>
        <taxon>Eukaryota</taxon>
        <taxon>Fungi</taxon>
        <taxon>Dikarya</taxon>
        <taxon>Basidiomycota</taxon>
        <taxon>Agaricomycotina</taxon>
        <taxon>Agaricomycetes</taxon>
        <taxon>Polyporales</taxon>
        <taxon>Cerrenaceae</taxon>
        <taxon>Cerrena</taxon>
    </lineage>
</organism>
<dbReference type="EMBL" id="JASBNA010000057">
    <property type="protein sequence ID" value="KAK7679589.1"/>
    <property type="molecule type" value="Genomic_DNA"/>
</dbReference>
<dbReference type="AlphaFoldDB" id="A0AAW0FJ74"/>
<dbReference type="Gene3D" id="3.10.129.10">
    <property type="entry name" value="Hotdog Thioesterase"/>
    <property type="match status" value="1"/>
</dbReference>
<protein>
    <recommendedName>
        <fullName evidence="3">Thioesterase domain-containing protein</fullName>
    </recommendedName>
</protein>
<keyword evidence="2" id="KW-0378">Hydrolase</keyword>
<evidence type="ECO:0000256" key="1">
    <source>
        <dbReference type="ARBA" id="ARBA00008324"/>
    </source>
</evidence>
<evidence type="ECO:0000313" key="4">
    <source>
        <dbReference type="EMBL" id="KAK7679589.1"/>
    </source>
</evidence>
<evidence type="ECO:0000313" key="5">
    <source>
        <dbReference type="Proteomes" id="UP001385951"/>
    </source>
</evidence>
<dbReference type="Pfam" id="PF03061">
    <property type="entry name" value="4HBT"/>
    <property type="match status" value="1"/>
</dbReference>
<dbReference type="CDD" id="cd03443">
    <property type="entry name" value="PaaI_thioesterase"/>
    <property type="match status" value="1"/>
</dbReference>
<sequence length="205" mass="22224">MSGYEDTKPQPSRLERIAAAKKDVDVSHIAGNASDDIKRFVNPSLIYLSSKRGPTSFGAPITQRMKLSEVSIVKKVEEPTREEGRVVCLLTVEEDMLNGSGILHGGCSAFLVDICSTLADIALSLHTTGKPGWNVSQSISTIYHSPAKLGDELRIVNTTLTVGARAVSARTEIWNDTHHRLVVSGVHVKMAPSPPPDKQQDKSKL</sequence>
<dbReference type="InterPro" id="IPR039298">
    <property type="entry name" value="ACOT13"/>
</dbReference>
<evidence type="ECO:0000259" key="3">
    <source>
        <dbReference type="Pfam" id="PF03061"/>
    </source>
</evidence>
<evidence type="ECO:0000256" key="2">
    <source>
        <dbReference type="ARBA" id="ARBA00022801"/>
    </source>
</evidence>
<feature type="domain" description="Thioesterase" evidence="3">
    <location>
        <begin position="101"/>
        <end position="179"/>
    </location>
</feature>
<comment type="caution">
    <text evidence="4">The sequence shown here is derived from an EMBL/GenBank/DDBJ whole genome shotgun (WGS) entry which is preliminary data.</text>
</comment>
<dbReference type="Proteomes" id="UP001385951">
    <property type="component" value="Unassembled WGS sequence"/>
</dbReference>
<dbReference type="SUPFAM" id="SSF54637">
    <property type="entry name" value="Thioesterase/thiol ester dehydrase-isomerase"/>
    <property type="match status" value="1"/>
</dbReference>
<reference evidence="4 5" key="1">
    <citation type="submission" date="2022-09" db="EMBL/GenBank/DDBJ databases">
        <authorList>
            <person name="Palmer J.M."/>
        </authorList>
    </citation>
    <scope>NUCLEOTIDE SEQUENCE [LARGE SCALE GENOMIC DNA]</scope>
    <source>
        <strain evidence="4 5">DSM 7382</strain>
    </source>
</reference>
<dbReference type="InterPro" id="IPR006683">
    <property type="entry name" value="Thioestr_dom"/>
</dbReference>
<dbReference type="InterPro" id="IPR029069">
    <property type="entry name" value="HotDog_dom_sf"/>
</dbReference>
<comment type="similarity">
    <text evidence="1">Belongs to the thioesterase PaaI family.</text>
</comment>